<gene>
    <name evidence="1" type="ORF">URODEC1_LOCUS88845</name>
</gene>
<proteinExistence type="predicted"/>
<dbReference type="AlphaFoldDB" id="A0ABC9DTQ9"/>
<dbReference type="PANTHER" id="PTHR33085:SF88">
    <property type="entry name" value="OS08G0165000 PROTEIN"/>
    <property type="match status" value="1"/>
</dbReference>
<evidence type="ECO:0000313" key="2">
    <source>
        <dbReference type="Proteomes" id="UP001497457"/>
    </source>
</evidence>
<keyword evidence="2" id="KW-1185">Reference proteome</keyword>
<protein>
    <submittedName>
        <fullName evidence="1">Uncharacterized protein</fullName>
    </submittedName>
</protein>
<evidence type="ECO:0000313" key="1">
    <source>
        <dbReference type="EMBL" id="CAL5045441.1"/>
    </source>
</evidence>
<dbReference type="InterPro" id="IPR012871">
    <property type="entry name" value="DUF1668_ORYSA"/>
</dbReference>
<name>A0ABC9DTQ9_9POAL</name>
<dbReference type="Proteomes" id="UP001497457">
    <property type="component" value="Chromosome 35b"/>
</dbReference>
<reference evidence="1" key="1">
    <citation type="submission" date="2024-10" db="EMBL/GenBank/DDBJ databases">
        <authorList>
            <person name="Ryan C."/>
        </authorList>
    </citation>
    <scope>NUCLEOTIDE SEQUENCE [LARGE SCALE GENOMIC DNA]</scope>
</reference>
<dbReference type="Pfam" id="PF07893">
    <property type="entry name" value="DUF1668"/>
    <property type="match status" value="1"/>
</dbReference>
<dbReference type="PANTHER" id="PTHR33085">
    <property type="entry name" value="OS12G0113100 PROTEIN-RELATED"/>
    <property type="match status" value="1"/>
</dbReference>
<sequence>MSFRRRIDMSRFFLPRHTRDQLLTNPPPLEESELPPAAVRFHPPFSKTCNGSIDFMLLAGAGRGWGGDDDKVIATDQTGRTVMYHAGSDSIRTLCNLTASKLAPVAFTAGGNINNLYILDNAFNPSRSRDHCFDALVYGDGDNGGGATWHVPRLALPPSAAAAVRAHPRSRIWVSKDSLGTHAFDVAAGVWSKAGDWALPFCGRAHHVEELGLWIGLNCEYGEESAVVAADLAAAAPPTRAIGVRWWEFPPLGWIVGSSHLVHLGSDRFCHARFFETRGRCGEGYRRKFVVFAGIEVVRRGDELFVIKHRSERYDIEYRLFQRVL</sequence>
<organism evidence="1 2">
    <name type="scientific">Urochloa decumbens</name>
    <dbReference type="NCBI Taxonomy" id="240449"/>
    <lineage>
        <taxon>Eukaryota</taxon>
        <taxon>Viridiplantae</taxon>
        <taxon>Streptophyta</taxon>
        <taxon>Embryophyta</taxon>
        <taxon>Tracheophyta</taxon>
        <taxon>Spermatophyta</taxon>
        <taxon>Magnoliopsida</taxon>
        <taxon>Liliopsida</taxon>
        <taxon>Poales</taxon>
        <taxon>Poaceae</taxon>
        <taxon>PACMAD clade</taxon>
        <taxon>Panicoideae</taxon>
        <taxon>Panicodae</taxon>
        <taxon>Paniceae</taxon>
        <taxon>Melinidinae</taxon>
        <taxon>Urochloa</taxon>
    </lineage>
</organism>
<accession>A0ABC9DTQ9</accession>
<dbReference type="EMBL" id="OZ075145">
    <property type="protein sequence ID" value="CAL5045441.1"/>
    <property type="molecule type" value="Genomic_DNA"/>
</dbReference>